<dbReference type="InterPro" id="IPR010359">
    <property type="entry name" value="IrrE_HExxH"/>
</dbReference>
<organism evidence="2">
    <name type="scientific">Siphoviridae sp. ct0uL16</name>
    <dbReference type="NCBI Taxonomy" id="2825299"/>
    <lineage>
        <taxon>Viruses</taxon>
        <taxon>Duplodnaviria</taxon>
        <taxon>Heunggongvirae</taxon>
        <taxon>Uroviricota</taxon>
        <taxon>Caudoviricetes</taxon>
    </lineage>
</organism>
<dbReference type="Pfam" id="PF06114">
    <property type="entry name" value="Peptidase_M78"/>
    <property type="match status" value="1"/>
</dbReference>
<dbReference type="EMBL" id="BK015578">
    <property type="protein sequence ID" value="DAE14242.1"/>
    <property type="molecule type" value="Genomic_DNA"/>
</dbReference>
<feature type="domain" description="IrrE N-terminal-like" evidence="1">
    <location>
        <begin position="35"/>
        <end position="154"/>
    </location>
</feature>
<protein>
    <submittedName>
        <fullName evidence="2">IrrE protein</fullName>
    </submittedName>
</protein>
<evidence type="ECO:0000313" key="2">
    <source>
        <dbReference type="EMBL" id="DAE14242.1"/>
    </source>
</evidence>
<proteinExistence type="predicted"/>
<dbReference type="InterPro" id="IPR052345">
    <property type="entry name" value="Rad_response_metalloprotease"/>
</dbReference>
<sequence length="198" mass="22285">MYMNYTSYQKSRNLAWEILINEGISALPVKTGELCRSMGIRVVAHDGKIGNCGDGQSTILNGKPTIAVNTCTSLERQRFTVAHEIGHILLGHVGEYQLVNREPSPNDNPIEQEANIFASRLLAPACVLWALDIHSAEEIAELCRISKTAAKFRAERMEALYAREKQFLKEKGKSCFLISPLEKQVFEQFKEFIGERRA</sequence>
<name>A0A8S5Q5D1_9CAUD</name>
<dbReference type="Gene3D" id="1.10.10.2910">
    <property type="match status" value="1"/>
</dbReference>
<reference evidence="2" key="1">
    <citation type="journal article" date="2021" name="Proc. Natl. Acad. Sci. U.S.A.">
        <title>A Catalog of Tens of Thousands of Viruses from Human Metagenomes Reveals Hidden Associations with Chronic Diseases.</title>
        <authorList>
            <person name="Tisza M.J."/>
            <person name="Buck C.B."/>
        </authorList>
    </citation>
    <scope>NUCLEOTIDE SEQUENCE</scope>
    <source>
        <strain evidence="2">Ct0uL16</strain>
    </source>
</reference>
<dbReference type="PANTHER" id="PTHR43236">
    <property type="entry name" value="ANTITOXIN HIGA1"/>
    <property type="match status" value="1"/>
</dbReference>
<accession>A0A8S5Q5D1</accession>
<dbReference type="PANTHER" id="PTHR43236:SF2">
    <property type="entry name" value="BLL0069 PROTEIN"/>
    <property type="match status" value="1"/>
</dbReference>
<evidence type="ECO:0000259" key="1">
    <source>
        <dbReference type="Pfam" id="PF06114"/>
    </source>
</evidence>